<comment type="subcellular location">
    <subcellularLocation>
        <location evidence="1">Nucleus</location>
    </subcellularLocation>
</comment>
<proteinExistence type="inferred from homology"/>
<dbReference type="AlphaFoldDB" id="A0A151XAR0"/>
<evidence type="ECO:0000256" key="2">
    <source>
        <dbReference type="ARBA" id="ARBA00010391"/>
    </source>
</evidence>
<dbReference type="PRINTS" id="PR02106">
    <property type="entry name" value="INTSUBUNIT10"/>
</dbReference>
<evidence type="ECO:0000313" key="7">
    <source>
        <dbReference type="Proteomes" id="UP000075809"/>
    </source>
</evidence>
<dbReference type="EMBL" id="KQ982335">
    <property type="protein sequence ID" value="KYQ57419.1"/>
    <property type="molecule type" value="Genomic_DNA"/>
</dbReference>
<dbReference type="Proteomes" id="UP000075809">
    <property type="component" value="Unassembled WGS sequence"/>
</dbReference>
<dbReference type="PANTHER" id="PTHR16055:SF2">
    <property type="entry name" value="INTEGRATOR COMPLEX SUBUNIT 10"/>
    <property type="match status" value="1"/>
</dbReference>
<evidence type="ECO:0000256" key="4">
    <source>
        <dbReference type="ARBA" id="ARBA00023242"/>
    </source>
</evidence>
<evidence type="ECO:0000313" key="6">
    <source>
        <dbReference type="EMBL" id="KYQ57419.1"/>
    </source>
</evidence>
<dbReference type="InterPro" id="IPR016024">
    <property type="entry name" value="ARM-type_fold"/>
</dbReference>
<reference evidence="6 7" key="1">
    <citation type="submission" date="2015-09" db="EMBL/GenBank/DDBJ databases">
        <title>Trachymyrmex zeteki WGS genome.</title>
        <authorList>
            <person name="Nygaard S."/>
            <person name="Hu H."/>
            <person name="Boomsma J."/>
            <person name="Zhang G."/>
        </authorList>
    </citation>
    <scope>NUCLEOTIDE SEQUENCE [LARGE SCALE GENOMIC DNA]</scope>
    <source>
        <strain evidence="6">Tzet28-1</strain>
        <tissue evidence="6">Whole body</tissue>
    </source>
</reference>
<feature type="region of interest" description="Disordered" evidence="5">
    <location>
        <begin position="142"/>
        <end position="177"/>
    </location>
</feature>
<organism evidence="6 7">
    <name type="scientific">Mycetomoellerius zeteki</name>
    <dbReference type="NCBI Taxonomy" id="64791"/>
    <lineage>
        <taxon>Eukaryota</taxon>
        <taxon>Metazoa</taxon>
        <taxon>Ecdysozoa</taxon>
        <taxon>Arthropoda</taxon>
        <taxon>Hexapoda</taxon>
        <taxon>Insecta</taxon>
        <taxon>Pterygota</taxon>
        <taxon>Neoptera</taxon>
        <taxon>Endopterygota</taxon>
        <taxon>Hymenoptera</taxon>
        <taxon>Apocrita</taxon>
        <taxon>Aculeata</taxon>
        <taxon>Formicoidea</taxon>
        <taxon>Formicidae</taxon>
        <taxon>Myrmicinae</taxon>
        <taxon>Mycetomoellerius</taxon>
    </lineage>
</organism>
<dbReference type="SUPFAM" id="SSF48371">
    <property type="entry name" value="ARM repeat"/>
    <property type="match status" value="1"/>
</dbReference>
<name>A0A151XAR0_9HYME</name>
<evidence type="ECO:0000256" key="1">
    <source>
        <dbReference type="ARBA" id="ARBA00004123"/>
    </source>
</evidence>
<gene>
    <name evidence="6" type="ORF">ALC60_03380</name>
</gene>
<comment type="similarity">
    <text evidence="2">Belongs to the Integrator subunit 10 family.</text>
</comment>
<feature type="region of interest" description="Disordered" evidence="5">
    <location>
        <begin position="25"/>
        <end position="65"/>
    </location>
</feature>
<evidence type="ECO:0000256" key="5">
    <source>
        <dbReference type="SAM" id="MobiDB-lite"/>
    </source>
</evidence>
<keyword evidence="7" id="KW-1185">Reference proteome</keyword>
<protein>
    <recommendedName>
        <fullName evidence="3">Integrator complex subunit 10</fullName>
    </recommendedName>
</protein>
<feature type="compositionally biased region" description="Basic and acidic residues" evidence="5">
    <location>
        <begin position="151"/>
        <end position="167"/>
    </location>
</feature>
<evidence type="ECO:0000256" key="3">
    <source>
        <dbReference type="ARBA" id="ARBA00016811"/>
    </source>
</evidence>
<dbReference type="GO" id="GO:0032039">
    <property type="term" value="C:integrator complex"/>
    <property type="evidence" value="ECO:0007669"/>
    <property type="project" value="InterPro"/>
</dbReference>
<feature type="compositionally biased region" description="Polar residues" evidence="5">
    <location>
        <begin position="168"/>
        <end position="177"/>
    </location>
</feature>
<dbReference type="STRING" id="64791.A0A151XAR0"/>
<dbReference type="InterPro" id="IPR026164">
    <property type="entry name" value="Int_cplx_su10"/>
</dbReference>
<feature type="compositionally biased region" description="Basic and acidic residues" evidence="5">
    <location>
        <begin position="38"/>
        <end position="49"/>
    </location>
</feature>
<sequence length="767" mass="87446">MWLTPRSNRAFAGFLHPETRRQKRIAGTEVRGISSKKAAAEDARSGTREARKRREGNEEEKGGSGTAVYSCAMYSPFWPQFSSFLVFWSSTSSVATRYGLQTTEPKVPICIICCRHARIRTRADSHDGCTHVIGLKVDGKNTPLRKHKSLRSKDSNRESESRVERKQMSSGQPQLRSGSFEALRCPFEAYRIEKLSKNVKEAAKCFSEIFQNFPDDRDIWKEIETVTTCLRLEQCDSEAEFLCQMFQHIPQDLQHRLLVMTADHSEDTMEHCKLLLLLLRKFPQTIATHGPRLVETLLTAEKHNHPGRAVNGFRRLLACETLPLLGDAVVELSPRLSLRLLCKAVEFYLAYIQQPQDTQIQNPWDRLFQIMELMGKKLGWELSSLFAMPWNRETYSDRLQQYAIAHSTGLCDEPIVRQLLMCTIVVLLRILNEHNALINNEEIMYCLVEAFGEEVYSAESKLKKRKRDDNAGTVITSDSDYNGSGLALAVKLWDLLHSSDYLQREITKLNQQLRIISGIDNWLNLFLTDLAIYKGLHHEVRARLLEGNTLSTNIRLACTSFFLKDYQAMLEYIVAVTNSLPTTSGKISHTLTVPSTRHLHYLTLARFPILQYCCKLLLLAIKENFSSPGNIGDLSIGHALVLIQIDWPQEANLLTTITERILNRGSFIYPLFQSYIICIDILEELTYLWSDHGGGVSLDITTGMAIIQNRRVTTRGADKGVREEFKQAMRQQAARDGAVYLDELLEKFIINEQNVILHSLGRPQTFK</sequence>
<keyword evidence="4" id="KW-0539">Nucleus</keyword>
<dbReference type="PANTHER" id="PTHR16055">
    <property type="entry name" value="INTEGRATOR COMPLEX SUBUNIT 10"/>
    <property type="match status" value="1"/>
</dbReference>
<accession>A0A151XAR0</accession>
<dbReference type="Pfam" id="PF21045">
    <property type="entry name" value="INT10"/>
    <property type="match status" value="2"/>
</dbReference>
<dbReference type="GO" id="GO:0016180">
    <property type="term" value="P:snRNA processing"/>
    <property type="evidence" value="ECO:0007669"/>
    <property type="project" value="InterPro"/>
</dbReference>